<keyword evidence="3" id="KW-0732">Signal</keyword>
<feature type="transmembrane region" description="Helical" evidence="9">
    <location>
        <begin position="656"/>
        <end position="680"/>
    </location>
</feature>
<keyword evidence="9" id="KW-1133">Transmembrane helix</keyword>
<evidence type="ECO:0000256" key="9">
    <source>
        <dbReference type="SAM" id="Phobius"/>
    </source>
</evidence>
<dbReference type="InterPro" id="IPR029021">
    <property type="entry name" value="Prot-tyrosine_phosphatase-like"/>
</dbReference>
<evidence type="ECO:0000256" key="7">
    <source>
        <dbReference type="ARBA" id="ARBA00051722"/>
    </source>
</evidence>
<feature type="domain" description="Tyrosine specific protein phosphatases" evidence="11">
    <location>
        <begin position="1280"/>
        <end position="1356"/>
    </location>
</feature>
<organism evidence="13 14">
    <name type="scientific">Steinernema carpocapsae</name>
    <name type="common">Entomopathogenic nematode</name>
    <dbReference type="NCBI Taxonomy" id="34508"/>
    <lineage>
        <taxon>Eukaryota</taxon>
        <taxon>Metazoa</taxon>
        <taxon>Ecdysozoa</taxon>
        <taxon>Nematoda</taxon>
        <taxon>Chromadorea</taxon>
        <taxon>Rhabditida</taxon>
        <taxon>Tylenchina</taxon>
        <taxon>Panagrolaimomorpha</taxon>
        <taxon>Strongyloidoidea</taxon>
        <taxon>Steinernematidae</taxon>
        <taxon>Steinernema</taxon>
    </lineage>
</organism>
<dbReference type="SUPFAM" id="SSF48726">
    <property type="entry name" value="Immunoglobulin"/>
    <property type="match status" value="1"/>
</dbReference>
<proteinExistence type="predicted"/>
<dbReference type="SUPFAM" id="SSF49265">
    <property type="entry name" value="Fibronectin type III"/>
    <property type="match status" value="2"/>
</dbReference>
<dbReference type="InterPro" id="IPR003595">
    <property type="entry name" value="Tyr_Pase_cat"/>
</dbReference>
<protein>
    <recommendedName>
        <fullName evidence="2">protein-tyrosine-phosphatase</fullName>
        <ecNumber evidence="2">3.1.3.48</ecNumber>
    </recommendedName>
</protein>
<dbReference type="PROSITE" id="PS50835">
    <property type="entry name" value="IG_LIKE"/>
    <property type="match status" value="1"/>
</dbReference>
<dbReference type="PANTHER" id="PTHR19134:SF495">
    <property type="entry name" value="TYROSINE-PROTEIN PHOSPHATASE 69D"/>
    <property type="match status" value="1"/>
</dbReference>
<comment type="subcellular location">
    <subcellularLocation>
        <location evidence="1">Membrane</location>
        <topology evidence="1">Single-pass membrane protein</topology>
    </subcellularLocation>
</comment>
<dbReference type="SMART" id="SM00409">
    <property type="entry name" value="IG"/>
    <property type="match status" value="1"/>
</dbReference>
<feature type="region of interest" description="Disordered" evidence="8">
    <location>
        <begin position="935"/>
        <end position="955"/>
    </location>
</feature>
<evidence type="ECO:0000256" key="4">
    <source>
        <dbReference type="ARBA" id="ARBA00022801"/>
    </source>
</evidence>
<gene>
    <name evidence="13" type="ORF">L596_002041</name>
</gene>
<evidence type="ECO:0000259" key="12">
    <source>
        <dbReference type="PROSITE" id="PS50835"/>
    </source>
</evidence>
<dbReference type="CDD" id="cd00047">
    <property type="entry name" value="PTPc"/>
    <property type="match status" value="2"/>
</dbReference>
<dbReference type="PROSITE" id="PS00383">
    <property type="entry name" value="TYR_PHOSPHATASE_1"/>
    <property type="match status" value="1"/>
</dbReference>
<dbReference type="InterPro" id="IPR000387">
    <property type="entry name" value="Tyr_Pase_dom"/>
</dbReference>
<dbReference type="PANTHER" id="PTHR19134">
    <property type="entry name" value="RECEPTOR-TYPE TYROSINE-PROTEIN PHOSPHATASE"/>
    <property type="match status" value="1"/>
</dbReference>
<evidence type="ECO:0000256" key="2">
    <source>
        <dbReference type="ARBA" id="ARBA00013064"/>
    </source>
</evidence>
<dbReference type="InterPro" id="IPR003961">
    <property type="entry name" value="FN3_dom"/>
</dbReference>
<dbReference type="SMART" id="SM00194">
    <property type="entry name" value="PTPc"/>
    <property type="match status" value="2"/>
</dbReference>
<evidence type="ECO:0000313" key="13">
    <source>
        <dbReference type="EMBL" id="TMS34450.1"/>
    </source>
</evidence>
<dbReference type="Proteomes" id="UP000298663">
    <property type="component" value="Unassembled WGS sequence"/>
</dbReference>
<dbReference type="EMBL" id="AZBU02000001">
    <property type="protein sequence ID" value="TMS34450.1"/>
    <property type="molecule type" value="Genomic_DNA"/>
</dbReference>
<dbReference type="InterPro" id="IPR016130">
    <property type="entry name" value="Tyr_Pase_AS"/>
</dbReference>
<dbReference type="PRINTS" id="PR00700">
    <property type="entry name" value="PRTYPHPHTASE"/>
</dbReference>
<evidence type="ECO:0000259" key="11">
    <source>
        <dbReference type="PROSITE" id="PS50056"/>
    </source>
</evidence>
<feature type="domain" description="Tyrosine specific protein phosphatases" evidence="11">
    <location>
        <begin position="987"/>
        <end position="1058"/>
    </location>
</feature>
<keyword evidence="4" id="KW-0378">Hydrolase</keyword>
<evidence type="ECO:0000256" key="1">
    <source>
        <dbReference type="ARBA" id="ARBA00004167"/>
    </source>
</evidence>
<sequence length="1386" mass="157229">MDSYVPECQSDNDCTYRGVCHKGTDGKGQCICPTTCPITIPLVCNHNLDCLTMGDDYEKRYTMPPPSCHRERCVCPPMFDSYQSTIRTELGDYRTSSLPLKCDKRDLQVFGIAIPSDSVYRGDEAMLLCCINIDPREVVPFYGLTFVHNGTVTREASTTPYNEDSEIDDVDWSSPKCWTLNITNAQLSDSGSYMCTVKPKGNLPILVNSTIEFVVKVPRMIRNLTVTPNATTAEVKWDVDEGPMLRIDLRLLLRPDKTEVWSKDHAQPGLVIPGLKPGQSYTLFITVTDGQTEPFQLTHQFVTSEIPPGAPVLEDIRLINAADGLLQCEVEWFPPVNTNGWITKYYVTVRGAVRHSSPGGALAADHFPESVQQRCANYIDDPQSSLNPIDFMSSNQFFSCQFGPLKPNRNYTASVWAENAAGRSEAAIFSSHCVTNYAEPDHIEQPSLTPGNGRSTFGLSFPSEPDDTNGPVACYYLAIVPLLSNVSIEGLPHPDTLIVDSFSKALMNNQKPPDSKKKTYFAYIAESYMQYPRDTVVGDGNTTAGMEACNVLYLSRHRAEDHALKADLKYTGFLIARVDLDENLLKDTNRFQFSTHRMRRTHVRSPYLRFPLGYNQGHGYSRRHRQLQPSDPAYGFSSYFKPVYLHPERVSGDQNILFYFLIFFAVLLFLAVLSFIVYFLHKQGIIERLWPNRKSHCLLRPGITPIPTDDLPAEYIVRHRDSDFLFTVEFEALPNYKNQECSASDRKENKMKNRYQDIKAYDATRVKLKKLKDDDSSDYINANYIKGYKGRKTFIAAQGPLDGTIDDFWRMVWENDVRVMVMVANLNEKYRVKCSKYWPDDNVATRLNNKLEVHAQGSMYYSDYTIREFDLVHTGTNRNSFIRRDSTTMAQSVPSLVNSGISVTDPLNVNGPLTEIGGSMDSNLDSDYANVPNLLSSRTSKSSTNRLSNYNISDTNGARSPDVRRIVQYHYTSWNDYQAPESTNGLLRFINKLRKLDEYNNNPIVIHCSAGVGRTGTFIAIDSVLDQCAEETKVDIYGFVSEMRRARNLMVRLKQPYRERQPSTTSSGTQSVSAMASAMLKNSKFPRIGSICEKETKISGLEVEFNKLEKTLDMTLPSSFAAKDENILRNRFDYAVPFDRNRVVLRPLLGDSNTYINASNVKGYFYPYILAQDPMNASTCYDFWRMISDQDCTTLVMLSNEEDFAHSEKYWPEETQKPMCFGPDRDVTVVCIREEVHPTFVLRILHYKFREEKSSGEWHEVAQYASRCWPTGLAAPASSQALLDLIGRVLERQSNHPRTTPIILHCRDGSAENGVYCCVSLLLERLKAENRVDVFQTVKGLQAQRPRLFTRLEQYIFCYQSVIDYLNSVQERRSLAAGHFNHVGSI</sequence>
<comment type="catalytic activity">
    <reaction evidence="7">
        <text>O-phospho-L-tyrosyl-[protein] + H2O = L-tyrosyl-[protein] + phosphate</text>
        <dbReference type="Rhea" id="RHEA:10684"/>
        <dbReference type="Rhea" id="RHEA-COMP:10136"/>
        <dbReference type="Rhea" id="RHEA-COMP:20101"/>
        <dbReference type="ChEBI" id="CHEBI:15377"/>
        <dbReference type="ChEBI" id="CHEBI:43474"/>
        <dbReference type="ChEBI" id="CHEBI:46858"/>
        <dbReference type="ChEBI" id="CHEBI:61978"/>
        <dbReference type="EC" id="3.1.3.48"/>
    </reaction>
</comment>
<dbReference type="InterPro" id="IPR007110">
    <property type="entry name" value="Ig-like_dom"/>
</dbReference>
<dbReference type="GO" id="GO:0016020">
    <property type="term" value="C:membrane"/>
    <property type="evidence" value="ECO:0007669"/>
    <property type="project" value="UniProtKB-SubCell"/>
</dbReference>
<feature type="domain" description="Ig-like" evidence="12">
    <location>
        <begin position="99"/>
        <end position="212"/>
    </location>
</feature>
<reference evidence="13 14" key="1">
    <citation type="journal article" date="2015" name="Genome Biol.">
        <title>Comparative genomics of Steinernema reveals deeply conserved gene regulatory networks.</title>
        <authorList>
            <person name="Dillman A.R."/>
            <person name="Macchietto M."/>
            <person name="Porter C.F."/>
            <person name="Rogers A."/>
            <person name="Williams B."/>
            <person name="Antoshechkin I."/>
            <person name="Lee M.M."/>
            <person name="Goodwin Z."/>
            <person name="Lu X."/>
            <person name="Lewis E.E."/>
            <person name="Goodrich-Blair H."/>
            <person name="Stock S.P."/>
            <person name="Adams B.J."/>
            <person name="Sternberg P.W."/>
            <person name="Mortazavi A."/>
        </authorList>
    </citation>
    <scope>NUCLEOTIDE SEQUENCE [LARGE SCALE GENOMIC DNA]</scope>
    <source>
        <strain evidence="13 14">ALL</strain>
    </source>
</reference>
<keyword evidence="9" id="KW-0812">Transmembrane</keyword>
<keyword evidence="14" id="KW-1185">Reference proteome</keyword>
<dbReference type="InterPro" id="IPR036116">
    <property type="entry name" value="FN3_sf"/>
</dbReference>
<evidence type="ECO:0000256" key="5">
    <source>
        <dbReference type="ARBA" id="ARBA00022912"/>
    </source>
</evidence>
<dbReference type="SMART" id="SM00060">
    <property type="entry name" value="FN3"/>
    <property type="match status" value="2"/>
</dbReference>
<dbReference type="Pfam" id="PF00102">
    <property type="entry name" value="Y_phosphatase"/>
    <property type="match status" value="3"/>
</dbReference>
<dbReference type="InterPro" id="IPR036179">
    <property type="entry name" value="Ig-like_dom_sf"/>
</dbReference>
<evidence type="ECO:0000256" key="6">
    <source>
        <dbReference type="ARBA" id="ARBA00023136"/>
    </source>
</evidence>
<dbReference type="Gene3D" id="3.90.190.10">
    <property type="entry name" value="Protein tyrosine phosphatase superfamily"/>
    <property type="match status" value="3"/>
</dbReference>
<evidence type="ECO:0000256" key="8">
    <source>
        <dbReference type="SAM" id="MobiDB-lite"/>
    </source>
</evidence>
<reference evidence="13 14" key="2">
    <citation type="journal article" date="2019" name="G3 (Bethesda)">
        <title>Hybrid Assembly of the Genome of the Entomopathogenic Nematode Steinernema carpocapsae Identifies the X-Chromosome.</title>
        <authorList>
            <person name="Serra L."/>
            <person name="Macchietto M."/>
            <person name="Macias-Munoz A."/>
            <person name="McGill C.J."/>
            <person name="Rodriguez I.M."/>
            <person name="Rodriguez B."/>
            <person name="Murad R."/>
            <person name="Mortazavi A."/>
        </authorList>
    </citation>
    <scope>NUCLEOTIDE SEQUENCE [LARGE SCALE GENOMIC DNA]</scope>
    <source>
        <strain evidence="13 14">ALL</strain>
    </source>
</reference>
<dbReference type="FunFam" id="3.90.190.10:FF:000102">
    <property type="entry name" value="Receptor-type tyrosine-protein phosphatase"/>
    <property type="match status" value="1"/>
</dbReference>
<dbReference type="Gene3D" id="2.60.40.10">
    <property type="entry name" value="Immunoglobulins"/>
    <property type="match status" value="2"/>
</dbReference>
<dbReference type="GO" id="GO:0045202">
    <property type="term" value="C:synapse"/>
    <property type="evidence" value="ECO:0007669"/>
    <property type="project" value="UniProtKB-ARBA"/>
</dbReference>
<dbReference type="EC" id="3.1.3.48" evidence="2"/>
<evidence type="ECO:0000313" key="14">
    <source>
        <dbReference type="Proteomes" id="UP000298663"/>
    </source>
</evidence>
<keyword evidence="6 9" id="KW-0472">Membrane</keyword>
<dbReference type="InterPro" id="IPR003599">
    <property type="entry name" value="Ig_sub"/>
</dbReference>
<keyword evidence="5" id="KW-0904">Protein phosphatase</keyword>
<dbReference type="PROSITE" id="PS50055">
    <property type="entry name" value="TYR_PHOSPHATASE_PTP"/>
    <property type="match status" value="2"/>
</dbReference>
<dbReference type="SMART" id="SM00404">
    <property type="entry name" value="PTPc_motif"/>
    <property type="match status" value="2"/>
</dbReference>
<feature type="domain" description="Tyrosine-protein phosphatase" evidence="10">
    <location>
        <begin position="1101"/>
        <end position="1365"/>
    </location>
</feature>
<evidence type="ECO:0000256" key="3">
    <source>
        <dbReference type="ARBA" id="ARBA00022729"/>
    </source>
</evidence>
<dbReference type="InterPro" id="IPR050348">
    <property type="entry name" value="Protein-Tyr_Phosphatase"/>
</dbReference>
<comment type="caution">
    <text evidence="13">The sequence shown here is derived from an EMBL/GenBank/DDBJ whole genome shotgun (WGS) entry which is preliminary data.</text>
</comment>
<dbReference type="InterPro" id="IPR000242">
    <property type="entry name" value="PTP_cat"/>
</dbReference>
<dbReference type="OrthoDB" id="6058203at2759"/>
<dbReference type="PROSITE" id="PS50056">
    <property type="entry name" value="TYR_PHOSPHATASE_2"/>
    <property type="match status" value="2"/>
</dbReference>
<evidence type="ECO:0000259" key="10">
    <source>
        <dbReference type="PROSITE" id="PS50055"/>
    </source>
</evidence>
<feature type="domain" description="Tyrosine-protein phosphatase" evidence="10">
    <location>
        <begin position="726"/>
        <end position="1058"/>
    </location>
</feature>
<name>A0A4U8UMW8_STECR</name>
<dbReference type="SUPFAM" id="SSF52799">
    <property type="entry name" value="(Phosphotyrosine protein) phosphatases II"/>
    <property type="match status" value="2"/>
</dbReference>
<dbReference type="GO" id="GO:0004725">
    <property type="term" value="F:protein tyrosine phosphatase activity"/>
    <property type="evidence" value="ECO:0007669"/>
    <property type="project" value="UniProtKB-EC"/>
</dbReference>
<accession>A0A4U8UMW8</accession>
<dbReference type="InterPro" id="IPR013783">
    <property type="entry name" value="Ig-like_fold"/>
</dbReference>